<dbReference type="InterPro" id="IPR036513">
    <property type="entry name" value="STAS_dom_sf"/>
</dbReference>
<feature type="transmembrane region" description="Helical" evidence="1">
    <location>
        <begin position="299"/>
        <end position="318"/>
    </location>
</feature>
<feature type="transmembrane region" description="Helical" evidence="1">
    <location>
        <begin position="330"/>
        <end position="356"/>
    </location>
</feature>
<proteinExistence type="predicted"/>
<dbReference type="Gene3D" id="3.30.750.24">
    <property type="entry name" value="STAS domain"/>
    <property type="match status" value="1"/>
</dbReference>
<dbReference type="InterPro" id="IPR058548">
    <property type="entry name" value="MlaB-like_STAS"/>
</dbReference>
<evidence type="ECO:0000259" key="2">
    <source>
        <dbReference type="Pfam" id="PF13466"/>
    </source>
</evidence>
<feature type="transmembrane region" description="Helical" evidence="1">
    <location>
        <begin position="183"/>
        <end position="207"/>
    </location>
</feature>
<organism evidence="3 4">
    <name type="scientific">Iodobacter arcticus</name>
    <dbReference type="NCBI Taxonomy" id="590593"/>
    <lineage>
        <taxon>Bacteria</taxon>
        <taxon>Pseudomonadati</taxon>
        <taxon>Pseudomonadota</taxon>
        <taxon>Betaproteobacteria</taxon>
        <taxon>Neisseriales</taxon>
        <taxon>Chitinibacteraceae</taxon>
        <taxon>Iodobacter</taxon>
    </lineage>
</organism>
<evidence type="ECO:0000313" key="4">
    <source>
        <dbReference type="Proteomes" id="UP001596473"/>
    </source>
</evidence>
<name>A0ABW2QX18_9NEIS</name>
<dbReference type="Pfam" id="PF13466">
    <property type="entry name" value="STAS_2"/>
    <property type="match status" value="1"/>
</dbReference>
<dbReference type="SUPFAM" id="SSF52091">
    <property type="entry name" value="SpoIIaa-like"/>
    <property type="match status" value="1"/>
</dbReference>
<evidence type="ECO:0000313" key="3">
    <source>
        <dbReference type="EMBL" id="MFC7420079.1"/>
    </source>
</evidence>
<keyword evidence="1" id="KW-0812">Transmembrane</keyword>
<comment type="caution">
    <text evidence="3">The sequence shown here is derived from an EMBL/GenBank/DDBJ whole genome shotgun (WGS) entry which is preliminary data.</text>
</comment>
<gene>
    <name evidence="3" type="ORF">ACFQNF_09290</name>
</gene>
<feature type="domain" description="MlaB-like STAS" evidence="2">
    <location>
        <begin position="15"/>
        <end position="81"/>
    </location>
</feature>
<dbReference type="RefSeq" id="WP_380187711.1">
    <property type="nucleotide sequence ID" value="NZ_JBHTBQ010000014.1"/>
</dbReference>
<dbReference type="PANTHER" id="PTHR30188">
    <property type="entry name" value="ABC TRANSPORTER PERMEASE PROTEIN-RELATED"/>
    <property type="match status" value="1"/>
</dbReference>
<keyword evidence="1" id="KW-1133">Transmembrane helix</keyword>
<evidence type="ECO:0000256" key="1">
    <source>
        <dbReference type="SAM" id="Phobius"/>
    </source>
</evidence>
<keyword evidence="1" id="KW-0472">Membrane</keyword>
<accession>A0ABW2QX18</accession>
<keyword evidence="4" id="KW-1185">Reference proteome</keyword>
<dbReference type="Pfam" id="PF02405">
    <property type="entry name" value="MlaE"/>
    <property type="match status" value="1"/>
</dbReference>
<dbReference type="Proteomes" id="UP001596473">
    <property type="component" value="Unassembled WGS sequence"/>
</dbReference>
<feature type="transmembrane region" description="Helical" evidence="1">
    <location>
        <begin position="255"/>
        <end position="279"/>
    </location>
</feature>
<protein>
    <submittedName>
        <fullName evidence="3">ABC transporter permease</fullName>
    </submittedName>
</protein>
<feature type="transmembrane region" description="Helical" evidence="1">
    <location>
        <begin position="153"/>
        <end position="171"/>
    </location>
</feature>
<dbReference type="InterPro" id="IPR030802">
    <property type="entry name" value="Permease_MalE"/>
</dbReference>
<sequence>MAQLEISTQSQSMTLQLSGRLDAQTVAPLWAKIRQAGACEVDASGVTYCDGAGVALFYTLAQGGATIHHLAPPFAELLDVFQIEKPLFKAAPPSPIGWLTALGKATAEHKTALRIAITYLGELSAAVHQVLLAPSKLRIREVLATASKNGADALPIVALIAALLGMILAFQSAIPMRQFGAEVFVADLVGLSLVRELAPLMMAILLAGRTGAAFAAELASMKVNEELNALVTLGLNPVRYLVLPRIIATTLMAPLLSACAVLIGLVGAAIVMLSFNIPIQTYITRVSTIVDLGDFTGGLFKAAVFGLEIALIGCYRGLQAGNGASAVGAATTQAVVSSIVAIVVSDGLFAFVFYLAGW</sequence>
<dbReference type="EMBL" id="JBHTBQ010000014">
    <property type="protein sequence ID" value="MFC7420079.1"/>
    <property type="molecule type" value="Genomic_DNA"/>
</dbReference>
<dbReference type="PANTHER" id="PTHR30188:SF3">
    <property type="entry name" value="ABC TRANSPORTER PERMEASE"/>
    <property type="match status" value="1"/>
</dbReference>
<reference evidence="4" key="1">
    <citation type="journal article" date="2019" name="Int. J. Syst. Evol. Microbiol.">
        <title>The Global Catalogue of Microorganisms (GCM) 10K type strain sequencing project: providing services to taxonomists for standard genome sequencing and annotation.</title>
        <authorList>
            <consortium name="The Broad Institute Genomics Platform"/>
            <consortium name="The Broad Institute Genome Sequencing Center for Infectious Disease"/>
            <person name="Wu L."/>
            <person name="Ma J."/>
        </authorList>
    </citation>
    <scope>NUCLEOTIDE SEQUENCE [LARGE SCALE GENOMIC DNA]</scope>
    <source>
        <strain evidence="4">CCUG 62945</strain>
    </source>
</reference>